<dbReference type="InterPro" id="IPR008928">
    <property type="entry name" value="6-hairpin_glycosidase_sf"/>
</dbReference>
<evidence type="ECO:0000313" key="2">
    <source>
        <dbReference type="EMBL" id="RDW79287.1"/>
    </source>
</evidence>
<dbReference type="Proteomes" id="UP000256690">
    <property type="component" value="Unassembled WGS sequence"/>
</dbReference>
<evidence type="ECO:0000259" key="1">
    <source>
        <dbReference type="Pfam" id="PF17389"/>
    </source>
</evidence>
<dbReference type="GeneID" id="38116509"/>
<dbReference type="Gene3D" id="2.60.120.260">
    <property type="entry name" value="Galactose-binding domain-like"/>
    <property type="match status" value="1"/>
</dbReference>
<dbReference type="InterPro" id="IPR008979">
    <property type="entry name" value="Galactose-bd-like_sf"/>
</dbReference>
<dbReference type="SUPFAM" id="SSF48208">
    <property type="entry name" value="Six-hairpin glycosidases"/>
    <property type="match status" value="1"/>
</dbReference>
<comment type="caution">
    <text evidence="2">The sequence shown here is derived from an EMBL/GenBank/DDBJ whole genome shotgun (WGS) entry which is preliminary data.</text>
</comment>
<reference evidence="2 3" key="1">
    <citation type="journal article" date="2018" name="IMA Fungus">
        <title>IMA Genome-F 9: Draft genome sequence of Annulohypoxylon stygium, Aspergillus mulundensis, Berkeleyomyces basicola (syn. Thielaviopsis basicola), Ceratocystis smalleyi, two Cercospora beticola strains, Coleophoma cylindrospora, Fusarium fracticaudum, Phialophora cf. hyalina, and Morchella septimelata.</title>
        <authorList>
            <person name="Wingfield B.D."/>
            <person name="Bills G.F."/>
            <person name="Dong Y."/>
            <person name="Huang W."/>
            <person name="Nel W.J."/>
            <person name="Swalarsk-Parry B.S."/>
            <person name="Vaghefi N."/>
            <person name="Wilken P.M."/>
            <person name="An Z."/>
            <person name="de Beer Z.W."/>
            <person name="De Vos L."/>
            <person name="Chen L."/>
            <person name="Duong T.A."/>
            <person name="Gao Y."/>
            <person name="Hammerbacher A."/>
            <person name="Kikkert J.R."/>
            <person name="Li Y."/>
            <person name="Li H."/>
            <person name="Li K."/>
            <person name="Li Q."/>
            <person name="Liu X."/>
            <person name="Ma X."/>
            <person name="Naidoo K."/>
            <person name="Pethybridge S.J."/>
            <person name="Sun J."/>
            <person name="Steenkamp E.T."/>
            <person name="van der Nest M.A."/>
            <person name="van Wyk S."/>
            <person name="Wingfield M.J."/>
            <person name="Xiong C."/>
            <person name="Yue Q."/>
            <person name="Zhang X."/>
        </authorList>
    </citation>
    <scope>NUCLEOTIDE SEQUENCE [LARGE SCALE GENOMIC DNA]</scope>
    <source>
        <strain evidence="2 3">DSM 5745</strain>
    </source>
</reference>
<dbReference type="Pfam" id="PF17389">
    <property type="entry name" value="Bac_rhamnosid6H"/>
    <property type="match status" value="1"/>
</dbReference>
<dbReference type="STRING" id="1810919.A0A3D8RYZ8"/>
<dbReference type="Gene3D" id="2.60.420.10">
    <property type="entry name" value="Maltose phosphorylase, domain 3"/>
    <property type="match status" value="1"/>
</dbReference>
<dbReference type="PANTHER" id="PTHR34987:SF2">
    <property type="entry name" value="B, PUTATIVE (AFU_ORTHOLOGUE AFUA_7G05040)-RELATED"/>
    <property type="match status" value="1"/>
</dbReference>
<keyword evidence="3" id="KW-1185">Reference proteome</keyword>
<dbReference type="OrthoDB" id="6503935at2759"/>
<dbReference type="InterPro" id="IPR012341">
    <property type="entry name" value="6hp_glycosidase-like_sf"/>
</dbReference>
<dbReference type="EMBL" id="PVWQ01000006">
    <property type="protein sequence ID" value="RDW79287.1"/>
    <property type="molecule type" value="Genomic_DNA"/>
</dbReference>
<gene>
    <name evidence="2" type="ORF">DSM5745_06139</name>
</gene>
<proteinExistence type="predicted"/>
<sequence>MSSTVLDRTWIWHPSFQETRQDTAGLFVHFRRTINIPSSPLPDTLPIHITADTRYRLYVNGSFVAFGPVKGDQHMWFYDEVDIAPYLKPGENLIAVVVLRFFYATQYAPSLARLPSGGLRIVVPDHAGQDWVKKLHSSAEWETAVDHWTTLRVDEPEDRFLHVYERLSGGGELEWEWESAKELEFRVSTGNSTPWHLCPRMIPEMRVEKTTFCAIHNLKGGIEKDDWEAALLGQGPLCLPPESVHQLDLEFESYTTAFVGLVFGSQAEGEKESTLTLTYAESYEDKPVDVPDIRRKGMRRDCTKSLYGPKDIYEMKGISVQDSCWYNPDSESRTVIRPFHWRSFRFMRLRIEVGSHSLALHRLTIDKVNYPLDVLAEIDVNFDDSDTDSSSDEANQAQALFTTSIRTLLNCMHDSYEDCPFYEQLQYAMDVRSSALFTYYLSGDDRLARQAIVQLRNSFQARIGLTLSRSPTHRPQVIPHFSLFWVLTVYDHLLFFGDRLFTKQCVPIVESVLAFFEDAVDPELGLVRLYDGPGVWNFIDWVPQWKPHGVNPVVSESGVSTYTNNLYAYTLARVAEIMETLGLPHRAEENTAKARAIIQAIRKQCFNGEFFTDTITAATAATAPLSQHAQVWSVLSGAATGPLAVDILRRSLAKDNDNPFIQTSTAMSFYTARALSLVSPTSNSDDLYTTTFNPFWTPWLTQLNLDLTTWREDAVSERSDCHAWGCVPIYEFLAEVAGLRPLEPGWKVICFAPRVGLYNSFRARVPFYTEGGVGIAGVEWMAGEGGIQLTLGFTWAERQKEREMARGARPVVSVVVRLPGREDVRVDGVSEVRVTV</sequence>
<dbReference type="Gene3D" id="1.50.10.10">
    <property type="match status" value="1"/>
</dbReference>
<dbReference type="SMR" id="A0A3D8RYZ8"/>
<dbReference type="RefSeq" id="XP_026603987.1">
    <property type="nucleotide sequence ID" value="XM_026748155.1"/>
</dbReference>
<dbReference type="PANTHER" id="PTHR34987">
    <property type="entry name" value="C, PUTATIVE (AFU_ORTHOLOGUE AFUA_3G02880)-RELATED"/>
    <property type="match status" value="1"/>
</dbReference>
<dbReference type="SUPFAM" id="SSF49785">
    <property type="entry name" value="Galactose-binding domain-like"/>
    <property type="match status" value="1"/>
</dbReference>
<dbReference type="AlphaFoldDB" id="A0A3D8RYZ8"/>
<accession>A0A3D8RYZ8</accession>
<dbReference type="InterPro" id="IPR035396">
    <property type="entry name" value="Bac_rhamnosid6H"/>
</dbReference>
<protein>
    <recommendedName>
        <fullName evidence="1">Alpha-L-rhamnosidase six-hairpin glycosidase domain-containing protein</fullName>
    </recommendedName>
</protein>
<dbReference type="GO" id="GO:0005975">
    <property type="term" value="P:carbohydrate metabolic process"/>
    <property type="evidence" value="ECO:0007669"/>
    <property type="project" value="InterPro"/>
</dbReference>
<feature type="domain" description="Alpha-L-rhamnosidase six-hairpin glycosidase" evidence="1">
    <location>
        <begin position="397"/>
        <end position="724"/>
    </location>
</feature>
<name>A0A3D8RYZ8_9EURO</name>
<evidence type="ECO:0000313" key="3">
    <source>
        <dbReference type="Proteomes" id="UP000256690"/>
    </source>
</evidence>
<dbReference type="GO" id="GO:0003824">
    <property type="term" value="F:catalytic activity"/>
    <property type="evidence" value="ECO:0007669"/>
    <property type="project" value="UniProtKB-ARBA"/>
</dbReference>
<organism evidence="2 3">
    <name type="scientific">Aspergillus mulundensis</name>
    <dbReference type="NCBI Taxonomy" id="1810919"/>
    <lineage>
        <taxon>Eukaryota</taxon>
        <taxon>Fungi</taxon>
        <taxon>Dikarya</taxon>
        <taxon>Ascomycota</taxon>
        <taxon>Pezizomycotina</taxon>
        <taxon>Eurotiomycetes</taxon>
        <taxon>Eurotiomycetidae</taxon>
        <taxon>Eurotiales</taxon>
        <taxon>Aspergillaceae</taxon>
        <taxon>Aspergillus</taxon>
        <taxon>Aspergillus subgen. Nidulantes</taxon>
    </lineage>
</organism>